<dbReference type="InterPro" id="IPR000683">
    <property type="entry name" value="Gfo/Idh/MocA-like_OxRdtase_N"/>
</dbReference>
<proteinExistence type="inferred from homology"/>
<keyword evidence="2" id="KW-0560">Oxidoreductase</keyword>
<dbReference type="InterPro" id="IPR050984">
    <property type="entry name" value="Gfo/Idh/MocA_domain"/>
</dbReference>
<dbReference type="Pfam" id="PF22725">
    <property type="entry name" value="GFO_IDH_MocA_C3"/>
    <property type="match status" value="1"/>
</dbReference>
<feature type="domain" description="GFO/IDH/MocA-like oxidoreductase" evidence="7">
    <location>
        <begin position="148"/>
        <end position="285"/>
    </location>
</feature>
<dbReference type="GO" id="GO:0047837">
    <property type="term" value="F:D-xylose 1-dehydrogenase (NADP+) activity"/>
    <property type="evidence" value="ECO:0007669"/>
    <property type="project" value="UniProtKB-EC"/>
</dbReference>
<name>A0A2K1QLM2_9PEZI</name>
<comment type="catalytic activity">
    <reaction evidence="5">
        <text>D-xylose + NADP(+) = D-xylono-1,5-lactone + NADPH + H(+)</text>
        <dbReference type="Rhea" id="RHEA:22000"/>
        <dbReference type="ChEBI" id="CHEBI:15378"/>
        <dbReference type="ChEBI" id="CHEBI:15867"/>
        <dbReference type="ChEBI" id="CHEBI:53455"/>
        <dbReference type="ChEBI" id="CHEBI:57783"/>
        <dbReference type="ChEBI" id="CHEBI:58349"/>
        <dbReference type="EC" id="1.1.1.179"/>
    </reaction>
</comment>
<evidence type="ECO:0000256" key="2">
    <source>
        <dbReference type="ARBA" id="ARBA00023002"/>
    </source>
</evidence>
<evidence type="ECO:0000313" key="9">
    <source>
        <dbReference type="Proteomes" id="UP000243797"/>
    </source>
</evidence>
<dbReference type="AlphaFoldDB" id="A0A2K1QLM2"/>
<dbReference type="GO" id="GO:0000166">
    <property type="term" value="F:nucleotide binding"/>
    <property type="evidence" value="ECO:0007669"/>
    <property type="project" value="InterPro"/>
</dbReference>
<protein>
    <recommendedName>
        <fullName evidence="3">D-xylose 1-dehydrogenase (NADP(+), D-xylono-1,5-lactone-forming)</fullName>
        <ecNumber evidence="3">1.1.1.179</ecNumber>
    </recommendedName>
    <alternativeName>
        <fullName evidence="4">D-xylose-NADP dehydrogenase</fullName>
    </alternativeName>
</protein>
<dbReference type="Gene3D" id="3.40.50.720">
    <property type="entry name" value="NAD(P)-binding Rossmann-like Domain"/>
    <property type="match status" value="1"/>
</dbReference>
<dbReference type="PANTHER" id="PTHR22604">
    <property type="entry name" value="OXIDOREDUCTASES"/>
    <property type="match status" value="1"/>
</dbReference>
<dbReference type="EMBL" id="NKHZ01000068">
    <property type="protein sequence ID" value="PNS15780.1"/>
    <property type="molecule type" value="Genomic_DNA"/>
</dbReference>
<accession>A0A2K1QLM2</accession>
<dbReference type="Pfam" id="PF01408">
    <property type="entry name" value="GFO_IDH_MocA"/>
    <property type="match status" value="1"/>
</dbReference>
<evidence type="ECO:0000256" key="5">
    <source>
        <dbReference type="ARBA" id="ARBA00049233"/>
    </source>
</evidence>
<evidence type="ECO:0000259" key="7">
    <source>
        <dbReference type="Pfam" id="PF22725"/>
    </source>
</evidence>
<dbReference type="STRING" id="2082308.A0A2K1QLM2"/>
<dbReference type="Gene3D" id="3.30.360.10">
    <property type="entry name" value="Dihydrodipicolinate Reductase, domain 2"/>
    <property type="match status" value="1"/>
</dbReference>
<dbReference type="SUPFAM" id="SSF55347">
    <property type="entry name" value="Glyceraldehyde-3-phosphate dehydrogenase-like, C-terminal domain"/>
    <property type="match status" value="1"/>
</dbReference>
<organism evidence="8 9">
    <name type="scientific">Sphaceloma murrayae</name>
    <dbReference type="NCBI Taxonomy" id="2082308"/>
    <lineage>
        <taxon>Eukaryota</taxon>
        <taxon>Fungi</taxon>
        <taxon>Dikarya</taxon>
        <taxon>Ascomycota</taxon>
        <taxon>Pezizomycotina</taxon>
        <taxon>Dothideomycetes</taxon>
        <taxon>Dothideomycetidae</taxon>
        <taxon>Myriangiales</taxon>
        <taxon>Elsinoaceae</taxon>
        <taxon>Sphaceloma</taxon>
    </lineage>
</organism>
<keyword evidence="9" id="KW-1185">Reference proteome</keyword>
<dbReference type="InterPro" id="IPR036291">
    <property type="entry name" value="NAD(P)-bd_dom_sf"/>
</dbReference>
<dbReference type="Proteomes" id="UP000243797">
    <property type="component" value="Unassembled WGS sequence"/>
</dbReference>
<dbReference type="InParanoid" id="A0A2K1QLM2"/>
<dbReference type="SUPFAM" id="SSF51735">
    <property type="entry name" value="NAD(P)-binding Rossmann-fold domains"/>
    <property type="match status" value="1"/>
</dbReference>
<dbReference type="InterPro" id="IPR055170">
    <property type="entry name" value="GFO_IDH_MocA-like_dom"/>
</dbReference>
<evidence type="ECO:0000259" key="6">
    <source>
        <dbReference type="Pfam" id="PF01408"/>
    </source>
</evidence>
<evidence type="ECO:0000256" key="4">
    <source>
        <dbReference type="ARBA" id="ARBA00042988"/>
    </source>
</evidence>
<dbReference type="EC" id="1.1.1.179" evidence="3"/>
<feature type="domain" description="Gfo/Idh/MocA-like oxidoreductase N-terminal" evidence="6">
    <location>
        <begin position="7"/>
        <end position="134"/>
    </location>
</feature>
<evidence type="ECO:0000256" key="1">
    <source>
        <dbReference type="ARBA" id="ARBA00010928"/>
    </source>
</evidence>
<sequence>MSKFTVKWGILATGGIAETFTRDLTVNPETRGVNDIEHTVVAAASSSSADRAKKFLETVGAPASAKAYGSYKELVSDPNVDIIYVATPHSHHYQNARLCLEAGKNVLCEKAFTTNAKQTRALVELARKKNLFLMEAVWTRYFPLSIYVRDVITSGKIGTVHRVEADNAPGIVSPENAFPDSHRMVNPELAGGALLDLGIYSLTWVFQCLYTTQPASERKPPKVLGAMAKYRTGVDESSTMLLTFPRSGLPDAHGIATTSMRTLSDPDSKGTAGPAIRVFGEKGEVQVWAPAYRPTKTRLVTSDGKIEEKDWPQPGPGKGSGWYNGFLGSNQAEGEGQGMFWEADEAGLALKEGRKEGQYENLEESITIMEVMDEVRRQNDMKYPEKIESTEYPLDL</sequence>
<comment type="similarity">
    <text evidence="1">Belongs to the Gfo/Idh/MocA family.</text>
</comment>
<comment type="caution">
    <text evidence="8">The sequence shown here is derived from an EMBL/GenBank/DDBJ whole genome shotgun (WGS) entry which is preliminary data.</text>
</comment>
<reference evidence="8 9" key="1">
    <citation type="submission" date="2017-06" db="EMBL/GenBank/DDBJ databases">
        <title>Draft genome sequence of a variant of Elsinoe murrayae.</title>
        <authorList>
            <person name="Cheng Q."/>
        </authorList>
    </citation>
    <scope>NUCLEOTIDE SEQUENCE [LARGE SCALE GENOMIC DNA]</scope>
    <source>
        <strain evidence="8 9">CQ-2017a</strain>
    </source>
</reference>
<gene>
    <name evidence="8" type="ORF">CAC42_4232</name>
</gene>
<dbReference type="PANTHER" id="PTHR22604:SF115">
    <property type="entry name" value="DIHYDRODIOL DEHYDROGENASE, PUTATIVE (AFU_ORTHOLOGUE AFUA_1G07520)-RELATED"/>
    <property type="match status" value="1"/>
</dbReference>
<dbReference type="OrthoDB" id="2129491at2759"/>
<evidence type="ECO:0000256" key="3">
    <source>
        <dbReference type="ARBA" id="ARBA00038984"/>
    </source>
</evidence>
<evidence type="ECO:0000313" key="8">
    <source>
        <dbReference type="EMBL" id="PNS15780.1"/>
    </source>
</evidence>